<dbReference type="SUPFAM" id="SSF101353">
    <property type="entry name" value="Putative anticodon-binding domain of alanyl-tRNA synthetase (AlaRS)"/>
    <property type="match status" value="1"/>
</dbReference>
<comment type="cofactor">
    <cofactor evidence="11">
        <name>Zn(2+)</name>
        <dbReference type="ChEBI" id="CHEBI:29105"/>
    </cofactor>
    <text evidence="11">Binds 1 zinc ion per subunit.</text>
</comment>
<dbReference type="Gene3D" id="3.30.930.10">
    <property type="entry name" value="Bira Bifunctional Protein, Domain 2"/>
    <property type="match status" value="1"/>
</dbReference>
<evidence type="ECO:0000256" key="1">
    <source>
        <dbReference type="ARBA" id="ARBA00008226"/>
    </source>
</evidence>
<dbReference type="SUPFAM" id="SSF55681">
    <property type="entry name" value="Class II aaRS and biotin synthetases"/>
    <property type="match status" value="1"/>
</dbReference>
<evidence type="ECO:0000256" key="9">
    <source>
        <dbReference type="ARBA" id="ARBA00024779"/>
    </source>
</evidence>
<evidence type="ECO:0000256" key="10">
    <source>
        <dbReference type="ARBA" id="ARBA00048300"/>
    </source>
</evidence>
<dbReference type="PANTHER" id="PTHR11777:SF9">
    <property type="entry name" value="ALANINE--TRNA LIGASE, CYTOPLASMIC"/>
    <property type="match status" value="1"/>
</dbReference>
<dbReference type="Gene3D" id="3.10.310.40">
    <property type="match status" value="1"/>
</dbReference>
<evidence type="ECO:0000256" key="11">
    <source>
        <dbReference type="HAMAP-Rule" id="MF_00036"/>
    </source>
</evidence>
<dbReference type="Proteomes" id="UP001332243">
    <property type="component" value="Unassembled WGS sequence"/>
</dbReference>
<dbReference type="InterPro" id="IPR012947">
    <property type="entry name" value="tRNA_SAD"/>
</dbReference>
<evidence type="ECO:0000256" key="4">
    <source>
        <dbReference type="ARBA" id="ARBA00022741"/>
    </source>
</evidence>
<feature type="binding site" evidence="11">
    <location>
        <position position="576"/>
    </location>
    <ligand>
        <name>Zn(2+)</name>
        <dbReference type="ChEBI" id="CHEBI:29105"/>
    </ligand>
</feature>
<comment type="caution">
    <text evidence="13">The sequence shown here is derived from an EMBL/GenBank/DDBJ whole genome shotgun (WGS) entry which is preliminary data.</text>
</comment>
<dbReference type="Pfam" id="PF07973">
    <property type="entry name" value="tRNA_SAD"/>
    <property type="match status" value="1"/>
</dbReference>
<comment type="similarity">
    <text evidence="1 11">Belongs to the class-II aminoacyl-tRNA synthetase family.</text>
</comment>
<organism evidence="13 14">
    <name type="scientific">Plantactinospora sonchi</name>
    <dbReference type="NCBI Taxonomy" id="1544735"/>
    <lineage>
        <taxon>Bacteria</taxon>
        <taxon>Bacillati</taxon>
        <taxon>Actinomycetota</taxon>
        <taxon>Actinomycetes</taxon>
        <taxon>Micromonosporales</taxon>
        <taxon>Micromonosporaceae</taxon>
        <taxon>Plantactinospora</taxon>
    </lineage>
</organism>
<keyword evidence="7 11" id="KW-0648">Protein biosynthesis</keyword>
<dbReference type="InterPro" id="IPR003156">
    <property type="entry name" value="DHHA1_dom"/>
</dbReference>
<dbReference type="InterPro" id="IPR002318">
    <property type="entry name" value="Ala-tRNA-lgiase_IIc"/>
</dbReference>
<evidence type="ECO:0000313" key="13">
    <source>
        <dbReference type="EMBL" id="MEE6257409.1"/>
    </source>
</evidence>
<feature type="binding site" evidence="11">
    <location>
        <position position="580"/>
    </location>
    <ligand>
        <name>Zn(2+)</name>
        <dbReference type="ChEBI" id="CHEBI:29105"/>
    </ligand>
</feature>
<comment type="catalytic activity">
    <reaction evidence="10 11">
        <text>tRNA(Ala) + L-alanine + ATP = L-alanyl-tRNA(Ala) + AMP + diphosphate</text>
        <dbReference type="Rhea" id="RHEA:12540"/>
        <dbReference type="Rhea" id="RHEA-COMP:9657"/>
        <dbReference type="Rhea" id="RHEA-COMP:9923"/>
        <dbReference type="ChEBI" id="CHEBI:30616"/>
        <dbReference type="ChEBI" id="CHEBI:33019"/>
        <dbReference type="ChEBI" id="CHEBI:57972"/>
        <dbReference type="ChEBI" id="CHEBI:78442"/>
        <dbReference type="ChEBI" id="CHEBI:78497"/>
        <dbReference type="ChEBI" id="CHEBI:456215"/>
        <dbReference type="EC" id="6.1.1.7"/>
    </reaction>
</comment>
<dbReference type="InterPro" id="IPR009000">
    <property type="entry name" value="Transl_B-barrel_sf"/>
</dbReference>
<dbReference type="InterPro" id="IPR050058">
    <property type="entry name" value="Ala-tRNA_ligase"/>
</dbReference>
<reference evidence="13 14" key="1">
    <citation type="submission" date="2024-01" db="EMBL/GenBank/DDBJ databases">
        <title>Genome insights into Plantactinospora sonchi sp. nov.</title>
        <authorList>
            <person name="Wang L."/>
        </authorList>
    </citation>
    <scope>NUCLEOTIDE SEQUENCE [LARGE SCALE GENOMIC DNA]</scope>
    <source>
        <strain evidence="13 14">NEAU-QY2</strain>
    </source>
</reference>
<keyword evidence="8 11" id="KW-0030">Aminoacyl-tRNA synthetase</keyword>
<keyword evidence="5 11" id="KW-0067">ATP-binding</keyword>
<feature type="domain" description="Alanyl-transfer RNA synthetases family profile" evidence="12">
    <location>
        <begin position="1"/>
        <end position="721"/>
    </location>
</feature>
<dbReference type="EC" id="6.1.1.7" evidence="11"/>
<dbReference type="SUPFAM" id="SSF55186">
    <property type="entry name" value="ThrRS/AlaRS common domain"/>
    <property type="match status" value="1"/>
</dbReference>
<dbReference type="PRINTS" id="PR00980">
    <property type="entry name" value="TRNASYNTHALA"/>
</dbReference>
<dbReference type="InterPro" id="IPR045864">
    <property type="entry name" value="aa-tRNA-synth_II/BPL/LPL"/>
</dbReference>
<dbReference type="CDD" id="cd00673">
    <property type="entry name" value="AlaRS_core"/>
    <property type="match status" value="1"/>
</dbReference>
<dbReference type="Pfam" id="PF01411">
    <property type="entry name" value="tRNA-synt_2c"/>
    <property type="match status" value="1"/>
</dbReference>
<dbReference type="SUPFAM" id="SSF50447">
    <property type="entry name" value="Translation proteins"/>
    <property type="match status" value="1"/>
</dbReference>
<keyword evidence="11" id="KW-0479">Metal-binding</keyword>
<sequence length="891" mass="97312">MRSTDIRQTFLDYFTDRDHLRVPSGPLIPTDPTLLLTIAGMNQFKPYFLGEERPPHSRLTSVQKCVRTNDINNVGRTARHATFFEMLGNFSFGDYFKAEAMAYAWELFTRHYGLDPGRLWATVHHDDHESAALWRRIGIPESRIQRLGMADNYWSMGVPGPSGPSAELCYDRGPAFGAEGGPAANDERYIELWNLVFMQHLRGEGDGKEDFPILGELPTRNIDTGLGMDRLAAILQDVGTVCETDLLAPTLGLVQELAGRPFPGRDGSPGSVSFQVVTEHARTVAFLIADGVLPGNEGRGYVLRRLMRRAVRHARTLGITEPVLAAATGNVVDNLGGVWPELDSQRDLIAAVTTREEETFTGTLRQGGRLLDAAIGRARRSGLPRLDGETAFELHDTYGFPVELTVEVAQAAGLTVDEERYATLLDEQRRRGRGGGRNRNAETLRRRETYRELLGRHGPTVFVGYPELFTESTMSTGTELLAVLVDGRPVQVAAEGDRVELVLRHSPFYAESGGQVGDSGTVRLPDGTLVEITDTRYGVTGLHVHDGLVRRGELRPGRTVEAVLDGERRAATARSHSATHVLHAMLRRTLGEHARQQGSLVAPGRLRFDFAHFSPVDETQLSTIGALVNDYLLDDPEVRVWHASRAEAEAAGATAFFGDRYGEQVRIIDIGDASRELCGGTHVGHGTQAGPVRIVTESSVGAGLRRIEALTGRDALRYADSERRLLAEVTRLVGTPPEELVSTLAKRLGALTEAEQTLRRHRDRELDTVAETLLVGRRTSGDGWLVSAIRDDLTAAELRTVATSLLDRVADTQPVVAVLATRHDGKAQLVAGLSRPLLDRGLQAREVLRDAARTIGGGAGGNGRLASAGGRRSDRMVEALSQAEHTAHTLL</sequence>
<dbReference type="Gene3D" id="2.40.30.130">
    <property type="match status" value="1"/>
</dbReference>
<evidence type="ECO:0000256" key="8">
    <source>
        <dbReference type="ARBA" id="ARBA00023146"/>
    </source>
</evidence>
<dbReference type="NCBIfam" id="TIGR00344">
    <property type="entry name" value="alaS"/>
    <property type="match status" value="1"/>
</dbReference>
<dbReference type="PANTHER" id="PTHR11777">
    <property type="entry name" value="ALANYL-TRNA SYNTHETASE"/>
    <property type="match status" value="1"/>
</dbReference>
<proteinExistence type="inferred from homology"/>
<dbReference type="HAMAP" id="MF_00036_B">
    <property type="entry name" value="Ala_tRNA_synth_B"/>
    <property type="match status" value="1"/>
</dbReference>
<evidence type="ECO:0000256" key="2">
    <source>
        <dbReference type="ARBA" id="ARBA00022555"/>
    </source>
</evidence>
<keyword evidence="11" id="KW-0862">Zinc</keyword>
<dbReference type="InterPro" id="IPR018164">
    <property type="entry name" value="Ala-tRNA-synth_IIc_N"/>
</dbReference>
<dbReference type="Gene3D" id="3.30.980.10">
    <property type="entry name" value="Threonyl-trna Synthetase, Chain A, domain 2"/>
    <property type="match status" value="1"/>
</dbReference>
<evidence type="ECO:0000256" key="6">
    <source>
        <dbReference type="ARBA" id="ARBA00022884"/>
    </source>
</evidence>
<feature type="binding site" evidence="11">
    <location>
        <position position="682"/>
    </location>
    <ligand>
        <name>Zn(2+)</name>
        <dbReference type="ChEBI" id="CHEBI:29105"/>
    </ligand>
</feature>
<dbReference type="PROSITE" id="PS50860">
    <property type="entry name" value="AA_TRNA_LIGASE_II_ALA"/>
    <property type="match status" value="1"/>
</dbReference>
<evidence type="ECO:0000313" key="14">
    <source>
        <dbReference type="Proteomes" id="UP001332243"/>
    </source>
</evidence>
<comment type="function">
    <text evidence="9 11">Catalyzes the attachment of alanine to tRNA(Ala) in a two-step reaction: alanine is first activated by ATP to form Ala-AMP and then transferred to the acceptor end of tRNA(Ala). Also edits incorrectly charged Ser-tRNA(Ala) and Gly-tRNA(Ala) via its editing domain.</text>
</comment>
<feature type="binding site" evidence="11">
    <location>
        <position position="678"/>
    </location>
    <ligand>
        <name>Zn(2+)</name>
        <dbReference type="ChEBI" id="CHEBI:29105"/>
    </ligand>
</feature>
<keyword evidence="3 11" id="KW-0436">Ligase</keyword>
<dbReference type="Gene3D" id="3.30.54.20">
    <property type="match status" value="1"/>
</dbReference>
<dbReference type="InterPro" id="IPR018162">
    <property type="entry name" value="Ala-tRNA-ligase_IIc_anticod-bd"/>
</dbReference>
<protein>
    <recommendedName>
        <fullName evidence="11">Alanine--tRNA ligase</fullName>
        <ecNumber evidence="11">6.1.1.7</ecNumber>
    </recommendedName>
    <alternativeName>
        <fullName evidence="11">Alanyl-tRNA synthetase</fullName>
        <shortName evidence="11">AlaRS</shortName>
    </alternativeName>
</protein>
<dbReference type="EMBL" id="JAZGQK010000002">
    <property type="protein sequence ID" value="MEE6257409.1"/>
    <property type="molecule type" value="Genomic_DNA"/>
</dbReference>
<evidence type="ECO:0000256" key="3">
    <source>
        <dbReference type="ARBA" id="ARBA00022598"/>
    </source>
</evidence>
<comment type="subcellular location">
    <subcellularLocation>
        <location evidence="11">Cytoplasm</location>
    </subcellularLocation>
</comment>
<dbReference type="Pfam" id="PF02272">
    <property type="entry name" value="DHHA1"/>
    <property type="match status" value="1"/>
</dbReference>
<keyword evidence="11" id="KW-0963">Cytoplasm</keyword>
<comment type="domain">
    <text evidence="11">Consists of three domains; the N-terminal catalytic domain, the editing domain and the C-terminal C-Ala domain. The editing domain removes incorrectly charged amino acids, while the C-Ala domain, along with tRNA(Ala), serves as a bridge to cooperatively bring together the editing and aminoacylation centers thus stimulating deacylation of misacylated tRNAs.</text>
</comment>
<accession>A0ABU7RMC5</accession>
<keyword evidence="14" id="KW-1185">Reference proteome</keyword>
<dbReference type="RefSeq" id="WP_331212523.1">
    <property type="nucleotide sequence ID" value="NZ_JAZGQK010000002.1"/>
</dbReference>
<dbReference type="InterPro" id="IPR018165">
    <property type="entry name" value="Ala-tRNA-synth_IIc_core"/>
</dbReference>
<name>A0ABU7RMC5_9ACTN</name>
<gene>
    <name evidence="11 13" type="primary">alaS</name>
    <name evidence="13" type="ORF">V1633_02760</name>
</gene>
<dbReference type="InterPro" id="IPR018163">
    <property type="entry name" value="Thr/Ala-tRNA-synth_IIc_edit"/>
</dbReference>
<keyword evidence="2 11" id="KW-0820">tRNA-binding</keyword>
<keyword evidence="4 11" id="KW-0547">Nucleotide-binding</keyword>
<dbReference type="InterPro" id="IPR023033">
    <property type="entry name" value="Ala_tRNA_ligase_euk/bac"/>
</dbReference>
<evidence type="ECO:0000259" key="12">
    <source>
        <dbReference type="PROSITE" id="PS50860"/>
    </source>
</evidence>
<keyword evidence="6 11" id="KW-0694">RNA-binding</keyword>
<dbReference type="GO" id="GO:0004813">
    <property type="term" value="F:alanine-tRNA ligase activity"/>
    <property type="evidence" value="ECO:0007669"/>
    <property type="project" value="UniProtKB-EC"/>
</dbReference>
<evidence type="ECO:0000256" key="7">
    <source>
        <dbReference type="ARBA" id="ARBA00022917"/>
    </source>
</evidence>
<evidence type="ECO:0000256" key="5">
    <source>
        <dbReference type="ARBA" id="ARBA00022840"/>
    </source>
</evidence>
<dbReference type="SMART" id="SM00863">
    <property type="entry name" value="tRNA_SAD"/>
    <property type="match status" value="1"/>
</dbReference>